<organism evidence="1 2">
    <name type="scientific">Ataeniobius toweri</name>
    <dbReference type="NCBI Taxonomy" id="208326"/>
    <lineage>
        <taxon>Eukaryota</taxon>
        <taxon>Metazoa</taxon>
        <taxon>Chordata</taxon>
        <taxon>Craniata</taxon>
        <taxon>Vertebrata</taxon>
        <taxon>Euteleostomi</taxon>
        <taxon>Actinopterygii</taxon>
        <taxon>Neopterygii</taxon>
        <taxon>Teleostei</taxon>
        <taxon>Neoteleostei</taxon>
        <taxon>Acanthomorphata</taxon>
        <taxon>Ovalentaria</taxon>
        <taxon>Atherinomorphae</taxon>
        <taxon>Cyprinodontiformes</taxon>
        <taxon>Goodeidae</taxon>
        <taxon>Ataeniobius</taxon>
    </lineage>
</organism>
<dbReference type="Proteomes" id="UP001345963">
    <property type="component" value="Unassembled WGS sequence"/>
</dbReference>
<evidence type="ECO:0000313" key="2">
    <source>
        <dbReference type="Proteomes" id="UP001345963"/>
    </source>
</evidence>
<accession>A0ABU7BTM7</accession>
<sequence>MHCSPLIVYCRSLVLTCALPRGWIQRYNTILKVGDKVLALLPVPGSALDAKFSCPYEQRAPLEIMGYDSAIRTYRPSLNPLGPITRWWWQSASRSMAVAARPLLCMILP</sequence>
<protein>
    <submittedName>
        <fullName evidence="1">Uncharacterized protein</fullName>
    </submittedName>
</protein>
<keyword evidence="2" id="KW-1185">Reference proteome</keyword>
<comment type="caution">
    <text evidence="1">The sequence shown here is derived from an EMBL/GenBank/DDBJ whole genome shotgun (WGS) entry which is preliminary data.</text>
</comment>
<reference evidence="1 2" key="1">
    <citation type="submission" date="2021-07" db="EMBL/GenBank/DDBJ databases">
        <authorList>
            <person name="Palmer J.M."/>
        </authorList>
    </citation>
    <scope>NUCLEOTIDE SEQUENCE [LARGE SCALE GENOMIC DNA]</scope>
    <source>
        <strain evidence="1 2">AT_MEX2019</strain>
        <tissue evidence="1">Muscle</tissue>
    </source>
</reference>
<gene>
    <name evidence="1" type="ORF">ATANTOWER_007625</name>
</gene>
<proteinExistence type="predicted"/>
<dbReference type="EMBL" id="JAHUTI010069031">
    <property type="protein sequence ID" value="MED6253908.1"/>
    <property type="molecule type" value="Genomic_DNA"/>
</dbReference>
<evidence type="ECO:0000313" key="1">
    <source>
        <dbReference type="EMBL" id="MED6253908.1"/>
    </source>
</evidence>
<name>A0ABU7BTM7_9TELE</name>